<feature type="region of interest" description="Disordered" evidence="1">
    <location>
        <begin position="54"/>
        <end position="82"/>
    </location>
</feature>
<proteinExistence type="predicted"/>
<name>A0A644YJA4_9ZZZZ</name>
<organism evidence="2">
    <name type="scientific">bioreactor metagenome</name>
    <dbReference type="NCBI Taxonomy" id="1076179"/>
    <lineage>
        <taxon>unclassified sequences</taxon>
        <taxon>metagenomes</taxon>
        <taxon>ecological metagenomes</taxon>
    </lineage>
</organism>
<dbReference type="AlphaFoldDB" id="A0A644YJA4"/>
<protein>
    <submittedName>
        <fullName evidence="2">Uncharacterized protein</fullName>
    </submittedName>
</protein>
<accession>A0A644YJA4</accession>
<evidence type="ECO:0000313" key="2">
    <source>
        <dbReference type="EMBL" id="MPM27971.1"/>
    </source>
</evidence>
<feature type="compositionally biased region" description="Basic and acidic residues" evidence="1">
    <location>
        <begin position="54"/>
        <end position="66"/>
    </location>
</feature>
<gene>
    <name evidence="2" type="ORF">SDC9_74488</name>
</gene>
<comment type="caution">
    <text evidence="2">The sequence shown here is derived from an EMBL/GenBank/DDBJ whole genome shotgun (WGS) entry which is preliminary data.</text>
</comment>
<reference evidence="2" key="1">
    <citation type="submission" date="2019-08" db="EMBL/GenBank/DDBJ databases">
        <authorList>
            <person name="Kucharzyk K."/>
            <person name="Murdoch R.W."/>
            <person name="Higgins S."/>
            <person name="Loffler F."/>
        </authorList>
    </citation>
    <scope>NUCLEOTIDE SEQUENCE</scope>
</reference>
<feature type="compositionally biased region" description="Basic and acidic residues" evidence="1">
    <location>
        <begin position="73"/>
        <end position="82"/>
    </location>
</feature>
<evidence type="ECO:0000256" key="1">
    <source>
        <dbReference type="SAM" id="MobiDB-lite"/>
    </source>
</evidence>
<sequence>MGAEAGEGIVAGAGEVEFHAEFIDVVEVDFDDQHLEQHLGGHRVEPVEQRLDHGIDPRRGADDHPVVDAVGENPDRRVEDAGSHIGRGVEIVVGGETRKCRAPGIAGVGDLAGLGGQLLSAVVAA</sequence>
<dbReference type="EMBL" id="VSSQ01005129">
    <property type="protein sequence ID" value="MPM27971.1"/>
    <property type="molecule type" value="Genomic_DNA"/>
</dbReference>